<dbReference type="Proteomes" id="UP001303046">
    <property type="component" value="Unassembled WGS sequence"/>
</dbReference>
<keyword evidence="1" id="KW-0732">Signal</keyword>
<name>A0ABR1BYX3_NECAM</name>
<feature type="chain" id="PRO_5045357954" description="SCP domain-containing protein" evidence="1">
    <location>
        <begin position="23"/>
        <end position="200"/>
    </location>
</feature>
<accession>A0ABR1BYX3</accession>
<dbReference type="Gene3D" id="3.40.33.10">
    <property type="entry name" value="CAP"/>
    <property type="match status" value="1"/>
</dbReference>
<sequence>MKALFFISVTYVLLLNAGQNSANEERCKITNLEQHLTRLNIFFKELRHRAALGKKYQTVALGEGGLMYYLNRTDNLQKDAQEMLKSPSKEGPLKSRSIIFHRELDAVYGGAYTSVYQLVEMMRINPKILGQMLYPKTTGYGCHVEGFSKKSKCYLKGACVFDKEAPVDYEMEKKACTKNDDCTYEKPATCLYPLCYAQKK</sequence>
<dbReference type="InterPro" id="IPR035940">
    <property type="entry name" value="CAP_sf"/>
</dbReference>
<organism evidence="2 3">
    <name type="scientific">Necator americanus</name>
    <name type="common">Human hookworm</name>
    <dbReference type="NCBI Taxonomy" id="51031"/>
    <lineage>
        <taxon>Eukaryota</taxon>
        <taxon>Metazoa</taxon>
        <taxon>Ecdysozoa</taxon>
        <taxon>Nematoda</taxon>
        <taxon>Chromadorea</taxon>
        <taxon>Rhabditida</taxon>
        <taxon>Rhabditina</taxon>
        <taxon>Rhabditomorpha</taxon>
        <taxon>Strongyloidea</taxon>
        <taxon>Ancylostomatidae</taxon>
        <taxon>Bunostominae</taxon>
        <taxon>Necator</taxon>
    </lineage>
</organism>
<gene>
    <name evidence="2" type="primary">Necator_chrI.g3907</name>
    <name evidence="2" type="ORF">RB195_007778</name>
</gene>
<evidence type="ECO:0000313" key="2">
    <source>
        <dbReference type="EMBL" id="KAK6731529.1"/>
    </source>
</evidence>
<reference evidence="2 3" key="1">
    <citation type="submission" date="2023-08" db="EMBL/GenBank/DDBJ databases">
        <title>A Necator americanus chromosomal reference genome.</title>
        <authorList>
            <person name="Ilik V."/>
            <person name="Petrzelkova K.J."/>
            <person name="Pardy F."/>
            <person name="Fuh T."/>
            <person name="Niatou-Singa F.S."/>
            <person name="Gouil Q."/>
            <person name="Baker L."/>
            <person name="Ritchie M.E."/>
            <person name="Jex A.R."/>
            <person name="Gazzola D."/>
            <person name="Li H."/>
            <person name="Toshio Fujiwara R."/>
            <person name="Zhan B."/>
            <person name="Aroian R.V."/>
            <person name="Pafco B."/>
            <person name="Schwarz E.M."/>
        </authorList>
    </citation>
    <scope>NUCLEOTIDE SEQUENCE [LARGE SCALE GENOMIC DNA]</scope>
    <source>
        <strain evidence="2 3">Aroian</strain>
        <tissue evidence="2">Whole animal</tissue>
    </source>
</reference>
<proteinExistence type="predicted"/>
<evidence type="ECO:0000313" key="3">
    <source>
        <dbReference type="Proteomes" id="UP001303046"/>
    </source>
</evidence>
<feature type="signal peptide" evidence="1">
    <location>
        <begin position="1"/>
        <end position="22"/>
    </location>
</feature>
<evidence type="ECO:0008006" key="4">
    <source>
        <dbReference type="Google" id="ProtNLM"/>
    </source>
</evidence>
<keyword evidence="3" id="KW-1185">Reference proteome</keyword>
<comment type="caution">
    <text evidence="2">The sequence shown here is derived from an EMBL/GenBank/DDBJ whole genome shotgun (WGS) entry which is preliminary data.</text>
</comment>
<dbReference type="EMBL" id="JAVFWL010000001">
    <property type="protein sequence ID" value="KAK6731529.1"/>
    <property type="molecule type" value="Genomic_DNA"/>
</dbReference>
<evidence type="ECO:0000256" key="1">
    <source>
        <dbReference type="SAM" id="SignalP"/>
    </source>
</evidence>
<protein>
    <recommendedName>
        <fullName evidence="4">SCP domain-containing protein</fullName>
    </recommendedName>
</protein>